<feature type="transmembrane region" description="Helical" evidence="2">
    <location>
        <begin position="556"/>
        <end position="576"/>
    </location>
</feature>
<feature type="transmembrane region" description="Helical" evidence="2">
    <location>
        <begin position="323"/>
        <end position="345"/>
    </location>
</feature>
<keyword evidence="2" id="KW-0472">Membrane</keyword>
<dbReference type="KEGG" id="des:DSOUD_0212"/>
<feature type="transmembrane region" description="Helical" evidence="2">
    <location>
        <begin position="120"/>
        <end position="138"/>
    </location>
</feature>
<feature type="transmembrane region" description="Helical" evidence="2">
    <location>
        <begin position="469"/>
        <end position="491"/>
    </location>
</feature>
<feature type="transmembrane region" description="Helical" evidence="2">
    <location>
        <begin position="530"/>
        <end position="547"/>
    </location>
</feature>
<feature type="transmembrane region" description="Helical" evidence="2">
    <location>
        <begin position="503"/>
        <end position="524"/>
    </location>
</feature>
<reference evidence="3 4" key="1">
    <citation type="submission" date="2015-07" db="EMBL/GenBank/DDBJ databases">
        <title>Isolation and Genomic Characterization of a Novel Halophilic Metal-Reducing Deltaproteobacterium from the Deep Subsurface.</title>
        <authorList>
            <person name="Badalamenti J.P."/>
            <person name="Summers Z.M."/>
            <person name="Gralnick J.A."/>
            <person name="Bond D.R."/>
        </authorList>
    </citation>
    <scope>NUCLEOTIDE SEQUENCE [LARGE SCALE GENOMIC DNA]</scope>
    <source>
        <strain evidence="3 4">WTL</strain>
    </source>
</reference>
<feature type="transmembrane region" description="Helical" evidence="2">
    <location>
        <begin position="196"/>
        <end position="215"/>
    </location>
</feature>
<keyword evidence="4" id="KW-1185">Reference proteome</keyword>
<accession>A0A0M4DEL0</accession>
<dbReference type="AlphaFoldDB" id="A0A0M4DEL0"/>
<name>A0A0M4DEL0_9BACT</name>
<dbReference type="PATRIC" id="fig|1603606.3.peg.237"/>
<keyword evidence="2" id="KW-0812">Transmembrane</keyword>
<feature type="transmembrane region" description="Helical" evidence="2">
    <location>
        <begin position="260"/>
        <end position="281"/>
    </location>
</feature>
<feature type="transmembrane region" description="Helical" evidence="2">
    <location>
        <begin position="94"/>
        <end position="113"/>
    </location>
</feature>
<sequence>MTKDRDSMEGRVARLEEDVRQLKERLAFLGEVRPAAAPPPPHRLPSAEEEDTSEEILSWVGEKALLPRIATLCFLLVVALALRTVTDGGLLDSQVGAVLGMVYACALMGAGDYSYRRGSPLAPVFTVCGTLLLCSVVVETHAHFDALPTAPAYLILGLAGGGAAAIGFLHRIALPVFVGTLGMTLSALAIDYPHPNFASLSLILLGANLLGTFATRLERCSWLRWIILVLTLLVLQVWGIKLEFFLNRQTSPAIPADMIGYLPLLAVFSMVYLGSAFLGILKGAQGRVARFDVALPAIAVSSIFLMTRNVFSAGLGSETALGWAGVAVALLLGALAVALGSRFLVGAPGTNAFTTAAAILFALAVPLVFGQLLAALPLLSAGALGIFWLGGRWQSGGVRVTSYLLQIYACGALVFELRRIEAPALSWMGLGAAAVVVFCGVWHYRCARRHAPPEKSAFFSGIDPEDRSAILLLLAALSGGFFALRVVIFLAMKVLGIDDPGAFTCYQSVLVNLSAIGLMLAAFLRGSKELRSVAILLMVIGGGKVLFGDMISTRGLPLVISVFSFGLAAAIESLLLGRWPRSENTISGREMKET</sequence>
<proteinExistence type="predicted"/>
<evidence type="ECO:0008006" key="5">
    <source>
        <dbReference type="Google" id="ProtNLM"/>
    </source>
</evidence>
<evidence type="ECO:0000256" key="2">
    <source>
        <dbReference type="SAM" id="Phobius"/>
    </source>
</evidence>
<organism evidence="3 4">
    <name type="scientific">Desulfuromonas soudanensis</name>
    <dbReference type="NCBI Taxonomy" id="1603606"/>
    <lineage>
        <taxon>Bacteria</taxon>
        <taxon>Pseudomonadati</taxon>
        <taxon>Thermodesulfobacteriota</taxon>
        <taxon>Desulfuromonadia</taxon>
        <taxon>Desulfuromonadales</taxon>
        <taxon>Desulfuromonadaceae</taxon>
        <taxon>Desulfuromonas</taxon>
    </lineage>
</organism>
<feature type="transmembrane region" description="Helical" evidence="2">
    <location>
        <begin position="400"/>
        <end position="417"/>
    </location>
</feature>
<evidence type="ECO:0000313" key="4">
    <source>
        <dbReference type="Proteomes" id="UP000057158"/>
    </source>
</evidence>
<dbReference type="Pfam" id="PF10101">
    <property type="entry name" value="DUF2339"/>
    <property type="match status" value="1"/>
</dbReference>
<gene>
    <name evidence="3" type="ORF">DSOUD_0212</name>
</gene>
<protein>
    <recommendedName>
        <fullName evidence="5">DUF2339 domain-containing protein</fullName>
    </recommendedName>
</protein>
<dbReference type="EMBL" id="CP010802">
    <property type="protein sequence ID" value="ALC15012.1"/>
    <property type="molecule type" value="Genomic_DNA"/>
</dbReference>
<feature type="transmembrane region" description="Helical" evidence="2">
    <location>
        <begin position="293"/>
        <end position="311"/>
    </location>
</feature>
<dbReference type="InterPro" id="IPR019286">
    <property type="entry name" value="DUF2339_TM"/>
</dbReference>
<keyword evidence="2" id="KW-1133">Transmembrane helix</keyword>
<evidence type="ECO:0000313" key="3">
    <source>
        <dbReference type="EMBL" id="ALC15012.1"/>
    </source>
</evidence>
<feature type="transmembrane region" description="Helical" evidence="2">
    <location>
        <begin position="424"/>
        <end position="444"/>
    </location>
</feature>
<dbReference type="Proteomes" id="UP000057158">
    <property type="component" value="Chromosome"/>
</dbReference>
<feature type="transmembrane region" description="Helical" evidence="2">
    <location>
        <begin position="357"/>
        <end position="388"/>
    </location>
</feature>
<feature type="transmembrane region" description="Helical" evidence="2">
    <location>
        <begin position="150"/>
        <end position="169"/>
    </location>
</feature>
<feature type="transmembrane region" description="Helical" evidence="2">
    <location>
        <begin position="65"/>
        <end position="82"/>
    </location>
</feature>
<evidence type="ECO:0000256" key="1">
    <source>
        <dbReference type="SAM" id="MobiDB-lite"/>
    </source>
</evidence>
<feature type="region of interest" description="Disordered" evidence="1">
    <location>
        <begin position="31"/>
        <end position="50"/>
    </location>
</feature>
<feature type="transmembrane region" description="Helical" evidence="2">
    <location>
        <begin position="222"/>
        <end position="240"/>
    </location>
</feature>